<dbReference type="Gene3D" id="3.40.50.300">
    <property type="entry name" value="P-loop containing nucleotide triphosphate hydrolases"/>
    <property type="match status" value="1"/>
</dbReference>
<evidence type="ECO:0008006" key="4">
    <source>
        <dbReference type="Google" id="ProtNLM"/>
    </source>
</evidence>
<evidence type="ECO:0000313" key="2">
    <source>
        <dbReference type="EMBL" id="MCT1608006.1"/>
    </source>
</evidence>
<keyword evidence="1" id="KW-0812">Transmembrane</keyword>
<evidence type="ECO:0000256" key="1">
    <source>
        <dbReference type="SAM" id="Phobius"/>
    </source>
</evidence>
<reference evidence="2 3" key="1">
    <citation type="submission" date="2022-04" db="EMBL/GenBank/DDBJ databases">
        <title>Human microbiome associated bacterial genomes.</title>
        <authorList>
            <person name="Sandstrom S."/>
            <person name="Salamzade R."/>
            <person name="Kalan L.R."/>
        </authorList>
    </citation>
    <scope>NUCLEOTIDE SEQUENCE [LARGE SCALE GENOMIC DNA]</scope>
    <source>
        <strain evidence="3">p3-SID767</strain>
    </source>
</reference>
<comment type="caution">
    <text evidence="2">The sequence shown here is derived from an EMBL/GenBank/DDBJ whole genome shotgun (WGS) entry which is preliminary data.</text>
</comment>
<keyword evidence="1" id="KW-1133">Transmembrane helix</keyword>
<protein>
    <recommendedName>
        <fullName evidence="4">Terminase</fullName>
    </recommendedName>
</protein>
<organism evidence="2 3">
    <name type="scientific">Nesterenkonia massiliensis</name>
    <dbReference type="NCBI Taxonomy" id="1232429"/>
    <lineage>
        <taxon>Bacteria</taxon>
        <taxon>Bacillati</taxon>
        <taxon>Actinomycetota</taxon>
        <taxon>Actinomycetes</taxon>
        <taxon>Micrococcales</taxon>
        <taxon>Micrococcaceae</taxon>
        <taxon>Nesterenkonia</taxon>
    </lineage>
</organism>
<dbReference type="Proteomes" id="UP001205046">
    <property type="component" value="Unassembled WGS sequence"/>
</dbReference>
<keyword evidence="3" id="KW-1185">Reference proteome</keyword>
<name>A0ABT2HTM9_9MICC</name>
<keyword evidence="1" id="KW-0472">Membrane</keyword>
<dbReference type="RefSeq" id="WP_260073903.1">
    <property type="nucleotide sequence ID" value="NZ_JALXMO010000058.1"/>
</dbReference>
<accession>A0ABT2HTM9</accession>
<proteinExistence type="predicted"/>
<evidence type="ECO:0000313" key="3">
    <source>
        <dbReference type="Proteomes" id="UP001205046"/>
    </source>
</evidence>
<sequence>MTAPTKQPSSPRLSEVARHVIMPEGIVTTGFPAVQTRAQKMGVVFDVWQQGLGTLILGRRSGGLYAAGIGGVVISIPRQVGKTFTIGAIIFALCTLFPGLTVIWTAHHARTHAETFRSMSAMAERRQIAPYIDGVRRANGQEEIAFTNGSRILFGAREHGFGRGFAQVDVLVLDEGQILTERAMENMVPATNAAPNGLVIMMGTPPRPTDPGEVFANRREAALSGEDPDVLYVEFSADQDANPDDRDQWRKANPSFPKRVTESAILRMRKLLGSVEAFRREGLGIWDRVSTTKKALKPSAWDVLAIDRENAPTEGRRVFGVKFSVDGSTVGLVAAMRPEEGPIYLEAIKYASMSDGTRWLVDWLVDRKDRAAQIVIDGKSNAGYLINALREEGVGKSTIIAPGLDQVTSAHAMLTEAVRSGGLRHAGQQLLDDQAKDAVRRPIGKAGGYGWQPSTEDGDTTLLDAATLAFWGATTTKRRPGRKAVIL</sequence>
<feature type="transmembrane region" description="Helical" evidence="1">
    <location>
        <begin position="84"/>
        <end position="106"/>
    </location>
</feature>
<dbReference type="SUPFAM" id="SSF52540">
    <property type="entry name" value="P-loop containing nucleoside triphosphate hydrolases"/>
    <property type="match status" value="1"/>
</dbReference>
<gene>
    <name evidence="2" type="ORF">M3B43_11910</name>
</gene>
<dbReference type="EMBL" id="JALXMO010000058">
    <property type="protein sequence ID" value="MCT1608006.1"/>
    <property type="molecule type" value="Genomic_DNA"/>
</dbReference>
<dbReference type="InterPro" id="IPR027417">
    <property type="entry name" value="P-loop_NTPase"/>
</dbReference>